<evidence type="ECO:0000256" key="5">
    <source>
        <dbReference type="PIRSR" id="PIRSR036492-1"/>
    </source>
</evidence>
<dbReference type="Proteomes" id="UP000199513">
    <property type="component" value="Unassembled WGS sequence"/>
</dbReference>
<evidence type="ECO:0000256" key="4">
    <source>
        <dbReference type="PIRNR" id="PIRNR036492"/>
    </source>
</evidence>
<dbReference type="PANTHER" id="PTHR43570:SF20">
    <property type="entry name" value="ALDEHYDE DEHYDROGENASE ALDX-RELATED"/>
    <property type="match status" value="1"/>
</dbReference>
<protein>
    <recommendedName>
        <fullName evidence="4">Aldehyde dehydrogenase</fullName>
    </recommendedName>
</protein>
<dbReference type="CDD" id="cd07134">
    <property type="entry name" value="ALDH_AlkH-like"/>
    <property type="match status" value="1"/>
</dbReference>
<dbReference type="RefSeq" id="WP_091538683.1">
    <property type="nucleotide sequence ID" value="NZ_FONY01000002.1"/>
</dbReference>
<dbReference type="InterPro" id="IPR015590">
    <property type="entry name" value="Aldehyde_DH_dom"/>
</dbReference>
<evidence type="ECO:0000313" key="10">
    <source>
        <dbReference type="Proteomes" id="UP000199513"/>
    </source>
</evidence>
<dbReference type="InterPro" id="IPR016160">
    <property type="entry name" value="Ald_DH_CS_CYS"/>
</dbReference>
<comment type="similarity">
    <text evidence="1 4 7">Belongs to the aldehyde dehydrogenase family.</text>
</comment>
<gene>
    <name evidence="9" type="ORF">SAMN04488541_100238</name>
</gene>
<feature type="active site" evidence="5">
    <location>
        <position position="253"/>
    </location>
</feature>
<dbReference type="PROSITE" id="PS00070">
    <property type="entry name" value="ALDEHYDE_DEHYDR_CYS"/>
    <property type="match status" value="1"/>
</dbReference>
<dbReference type="Gene3D" id="3.40.309.10">
    <property type="entry name" value="Aldehyde Dehydrogenase, Chain A, domain 2"/>
    <property type="match status" value="1"/>
</dbReference>
<dbReference type="PROSITE" id="PS00687">
    <property type="entry name" value="ALDEHYDE_DEHYDR_GLU"/>
    <property type="match status" value="1"/>
</dbReference>
<dbReference type="PIRSF" id="PIRSF036492">
    <property type="entry name" value="ALDH"/>
    <property type="match status" value="1"/>
</dbReference>
<dbReference type="InterPro" id="IPR012394">
    <property type="entry name" value="Aldehyde_DH_NAD(P)"/>
</dbReference>
<evidence type="ECO:0000313" key="9">
    <source>
        <dbReference type="EMBL" id="SFE48304.1"/>
    </source>
</evidence>
<sequence length="477" mass="53082">MTTTVTENNVDKIKAVFQAQQQTAIRLRTSTASERISKLKLLLSAIQKYEAEFQEALYQDFKKNRTETTLTEIVPLQSEIKHAISQIKRWMRPQSVSNPIHYLGTRAYVQYEPKGVSLIISPWNYPVSLTLSPLVSAIAAGCTAILKPSELTPHTSAALGKMVKETFDESEVALFEGDVNVSMALLDLPFNHIFFTGSPAIGKIVMRAAANHLTSVTLELGGKSPAFIDETADLQDTAEKLVWGKFVNNGQTCIAPDYLLVKESVQQPLIEHIEKQIEKVYNADKRGIEKSDSYCRVVNQRHFTRLQKLMEDALLKGATIAVGGKVNAEDRFIAPTLLTEVKTDMAIMQEEIFGPLLPVLTYQKVEQAIDLVNRGEKPLALYVFSKNKNMIEQVMSQTTAGGGCVNECLLHIGHPDLPFGGVNNSGIGKSHGHFGFLEFSNARAVLKQRVGFTGFKLFYPPYTDKVKNLVDRFKKFL</sequence>
<dbReference type="STRING" id="1003.SAMN04488541_100238"/>
<organism evidence="9 10">
    <name type="scientific">Thermoflexibacter ruber</name>
    <dbReference type="NCBI Taxonomy" id="1003"/>
    <lineage>
        <taxon>Bacteria</taxon>
        <taxon>Pseudomonadati</taxon>
        <taxon>Bacteroidota</taxon>
        <taxon>Cytophagia</taxon>
        <taxon>Cytophagales</taxon>
        <taxon>Thermoflexibacteraceae</taxon>
        <taxon>Thermoflexibacter</taxon>
    </lineage>
</organism>
<dbReference type="FunFam" id="3.40.605.10:FF:000004">
    <property type="entry name" value="Aldehyde dehydrogenase"/>
    <property type="match status" value="1"/>
</dbReference>
<feature type="domain" description="Aldehyde dehydrogenase" evidence="8">
    <location>
        <begin position="4"/>
        <end position="445"/>
    </location>
</feature>
<dbReference type="SUPFAM" id="SSF53720">
    <property type="entry name" value="ALDH-like"/>
    <property type="match status" value="1"/>
</dbReference>
<dbReference type="PANTHER" id="PTHR43570">
    <property type="entry name" value="ALDEHYDE DEHYDROGENASE"/>
    <property type="match status" value="1"/>
</dbReference>
<dbReference type="GO" id="GO:0006081">
    <property type="term" value="P:aldehyde metabolic process"/>
    <property type="evidence" value="ECO:0007669"/>
    <property type="project" value="InterPro"/>
</dbReference>
<keyword evidence="10" id="KW-1185">Reference proteome</keyword>
<evidence type="ECO:0000259" key="8">
    <source>
        <dbReference type="Pfam" id="PF00171"/>
    </source>
</evidence>
<evidence type="ECO:0000256" key="3">
    <source>
        <dbReference type="ARBA" id="ARBA00023027"/>
    </source>
</evidence>
<dbReference type="GO" id="GO:0005737">
    <property type="term" value="C:cytoplasm"/>
    <property type="evidence" value="ECO:0007669"/>
    <property type="project" value="TreeGrafter"/>
</dbReference>
<dbReference type="Gene3D" id="3.40.605.10">
    <property type="entry name" value="Aldehyde Dehydrogenase, Chain A, domain 1"/>
    <property type="match status" value="1"/>
</dbReference>
<dbReference type="EMBL" id="FONY01000002">
    <property type="protein sequence ID" value="SFE48304.1"/>
    <property type="molecule type" value="Genomic_DNA"/>
</dbReference>
<feature type="active site" evidence="5 6">
    <location>
        <position position="219"/>
    </location>
</feature>
<keyword evidence="2 4" id="KW-0560">Oxidoreductase</keyword>
<dbReference type="InterPro" id="IPR016162">
    <property type="entry name" value="Ald_DH_N"/>
</dbReference>
<dbReference type="FunFam" id="3.40.309.10:FF:000003">
    <property type="entry name" value="Aldehyde dehydrogenase"/>
    <property type="match status" value="1"/>
</dbReference>
<dbReference type="Pfam" id="PF00171">
    <property type="entry name" value="Aldedh"/>
    <property type="match status" value="1"/>
</dbReference>
<evidence type="ECO:0000256" key="1">
    <source>
        <dbReference type="ARBA" id="ARBA00009986"/>
    </source>
</evidence>
<evidence type="ECO:0000256" key="2">
    <source>
        <dbReference type="ARBA" id="ARBA00023002"/>
    </source>
</evidence>
<dbReference type="InterPro" id="IPR029510">
    <property type="entry name" value="Ald_DH_CS_GLU"/>
</dbReference>
<proteinExistence type="inferred from homology"/>
<accession>A0A1I2AWD6</accession>
<dbReference type="AlphaFoldDB" id="A0A1I2AWD6"/>
<dbReference type="OrthoDB" id="9762913at2"/>
<reference evidence="9 10" key="1">
    <citation type="submission" date="2016-10" db="EMBL/GenBank/DDBJ databases">
        <authorList>
            <person name="de Groot N.N."/>
        </authorList>
    </citation>
    <scope>NUCLEOTIDE SEQUENCE [LARGE SCALE GENOMIC DNA]</scope>
    <source>
        <strain>GEY</strain>
        <strain evidence="10">DSM 9560</strain>
    </source>
</reference>
<evidence type="ECO:0000256" key="7">
    <source>
        <dbReference type="RuleBase" id="RU003345"/>
    </source>
</evidence>
<keyword evidence="3" id="KW-0520">NAD</keyword>
<dbReference type="InterPro" id="IPR016161">
    <property type="entry name" value="Ald_DH/histidinol_DH"/>
</dbReference>
<dbReference type="GO" id="GO:0004029">
    <property type="term" value="F:aldehyde dehydrogenase (NAD+) activity"/>
    <property type="evidence" value="ECO:0007669"/>
    <property type="project" value="TreeGrafter"/>
</dbReference>
<evidence type="ECO:0000256" key="6">
    <source>
        <dbReference type="PROSITE-ProRule" id="PRU10007"/>
    </source>
</evidence>
<dbReference type="InterPro" id="IPR016163">
    <property type="entry name" value="Ald_DH_C"/>
</dbReference>
<name>A0A1I2AWD6_9BACT</name>